<gene>
    <name evidence="2" type="ORF">B0T24DRAFT_519288</name>
</gene>
<evidence type="ECO:0000313" key="3">
    <source>
        <dbReference type="Proteomes" id="UP001287356"/>
    </source>
</evidence>
<name>A0AAE0NJQ1_9PEZI</name>
<dbReference type="Proteomes" id="UP001287356">
    <property type="component" value="Unassembled WGS sequence"/>
</dbReference>
<evidence type="ECO:0000313" key="2">
    <source>
        <dbReference type="EMBL" id="KAK3382665.1"/>
    </source>
</evidence>
<dbReference type="SUPFAM" id="SSF55811">
    <property type="entry name" value="Nudix"/>
    <property type="match status" value="1"/>
</dbReference>
<dbReference type="CDD" id="cd03676">
    <property type="entry name" value="NUDIX_Tnr3_like"/>
    <property type="match status" value="1"/>
</dbReference>
<reference evidence="2" key="1">
    <citation type="journal article" date="2023" name="Mol. Phylogenet. Evol.">
        <title>Genome-scale phylogeny and comparative genomics of the fungal order Sordariales.</title>
        <authorList>
            <person name="Hensen N."/>
            <person name="Bonometti L."/>
            <person name="Westerberg I."/>
            <person name="Brannstrom I.O."/>
            <person name="Guillou S."/>
            <person name="Cros-Aarteil S."/>
            <person name="Calhoun S."/>
            <person name="Haridas S."/>
            <person name="Kuo A."/>
            <person name="Mondo S."/>
            <person name="Pangilinan J."/>
            <person name="Riley R."/>
            <person name="LaButti K."/>
            <person name="Andreopoulos B."/>
            <person name="Lipzen A."/>
            <person name="Chen C."/>
            <person name="Yan M."/>
            <person name="Daum C."/>
            <person name="Ng V."/>
            <person name="Clum A."/>
            <person name="Steindorff A."/>
            <person name="Ohm R.A."/>
            <person name="Martin F."/>
            <person name="Silar P."/>
            <person name="Natvig D.O."/>
            <person name="Lalanne C."/>
            <person name="Gautier V."/>
            <person name="Ament-Velasquez S.L."/>
            <person name="Kruys A."/>
            <person name="Hutchinson M.I."/>
            <person name="Powell A.J."/>
            <person name="Barry K."/>
            <person name="Miller A.N."/>
            <person name="Grigoriev I.V."/>
            <person name="Debuchy R."/>
            <person name="Gladieux P."/>
            <person name="Hiltunen Thoren M."/>
            <person name="Johannesson H."/>
        </authorList>
    </citation>
    <scope>NUCLEOTIDE SEQUENCE</scope>
    <source>
        <strain evidence="2">CBS 958.72</strain>
    </source>
</reference>
<proteinExistence type="predicted"/>
<protein>
    <submittedName>
        <fullName evidence="2">Thiamine pyrophosphokinase</fullName>
    </submittedName>
</protein>
<accession>A0AAE0NJQ1</accession>
<dbReference type="PANTHER" id="PTHR13622">
    <property type="entry name" value="THIAMIN PYROPHOSPHOKINASE"/>
    <property type="match status" value="1"/>
</dbReference>
<keyword evidence="3" id="KW-1185">Reference proteome</keyword>
<dbReference type="Pfam" id="PF15916">
    <property type="entry name" value="DUF4743"/>
    <property type="match status" value="1"/>
</dbReference>
<dbReference type="InterPro" id="IPR000086">
    <property type="entry name" value="NUDIX_hydrolase_dom"/>
</dbReference>
<dbReference type="PANTHER" id="PTHR13622:SF8">
    <property type="entry name" value="THIAMIN PYROPHOSPHOKINASE 1"/>
    <property type="match status" value="1"/>
</dbReference>
<dbReference type="GO" id="GO:0044715">
    <property type="term" value="F:8-oxo-dGDP phosphatase activity"/>
    <property type="evidence" value="ECO:0007669"/>
    <property type="project" value="TreeGrafter"/>
</dbReference>
<dbReference type="PROSITE" id="PS51462">
    <property type="entry name" value="NUDIX"/>
    <property type="match status" value="1"/>
</dbReference>
<dbReference type="InterPro" id="IPR015797">
    <property type="entry name" value="NUDIX_hydrolase-like_dom_sf"/>
</dbReference>
<dbReference type="AlphaFoldDB" id="A0AAE0NJQ1"/>
<sequence length="317" mass="35700">MATTYTNLDLVKQCDKFPYAQTEPETYAREVSAFYKFYVQGCSSVLGFMLPSIVQDVQWSSAWKVDHQRKTVLLCGATLRERDENMAQTLAAERQRSHFKVLTGWRDELYPVYGPDHDVLVNVERAASPLFGVVTYGVQMTAYVKTDSGFQVWVPRRAATKQTYPGMLDNTVGGGISSGDAPFASVVREAVEEASFPADYVARNARCCGFVSYFDVRDQRAAPGTETGLLQPECMYVYDLEVPPDFVPRPNDNEAEDFRLLGLPELRAALRNGEFKTNCALVLVDFFVRHGIVTPEAERDYVEIVARLHRRLEFPCA</sequence>
<evidence type="ECO:0000259" key="1">
    <source>
        <dbReference type="PROSITE" id="PS51462"/>
    </source>
</evidence>
<feature type="domain" description="Nudix hydrolase" evidence="1">
    <location>
        <begin position="135"/>
        <end position="283"/>
    </location>
</feature>
<dbReference type="EMBL" id="JAULSN010000001">
    <property type="protein sequence ID" value="KAK3382665.1"/>
    <property type="molecule type" value="Genomic_DNA"/>
</dbReference>
<dbReference type="FunFam" id="3.90.79.10:FF:000019">
    <property type="entry name" value="Thiamin pyrophosphokinase, putative"/>
    <property type="match status" value="1"/>
</dbReference>
<comment type="caution">
    <text evidence="2">The sequence shown here is derived from an EMBL/GenBank/DDBJ whole genome shotgun (WGS) entry which is preliminary data.</text>
</comment>
<reference evidence="2" key="2">
    <citation type="submission" date="2023-06" db="EMBL/GenBank/DDBJ databases">
        <authorList>
            <consortium name="Lawrence Berkeley National Laboratory"/>
            <person name="Haridas S."/>
            <person name="Hensen N."/>
            <person name="Bonometti L."/>
            <person name="Westerberg I."/>
            <person name="Brannstrom I.O."/>
            <person name="Guillou S."/>
            <person name="Cros-Aarteil S."/>
            <person name="Calhoun S."/>
            <person name="Kuo A."/>
            <person name="Mondo S."/>
            <person name="Pangilinan J."/>
            <person name="Riley R."/>
            <person name="Labutti K."/>
            <person name="Andreopoulos B."/>
            <person name="Lipzen A."/>
            <person name="Chen C."/>
            <person name="Yanf M."/>
            <person name="Daum C."/>
            <person name="Ng V."/>
            <person name="Clum A."/>
            <person name="Steindorff A."/>
            <person name="Ohm R."/>
            <person name="Martin F."/>
            <person name="Silar P."/>
            <person name="Natvig D."/>
            <person name="Lalanne C."/>
            <person name="Gautier V."/>
            <person name="Ament-Velasquez S.L."/>
            <person name="Kruys A."/>
            <person name="Hutchinson M.I."/>
            <person name="Powell A.J."/>
            <person name="Barry K."/>
            <person name="Miller A.N."/>
            <person name="Grigoriev I.V."/>
            <person name="Debuchy R."/>
            <person name="Gladieux P."/>
            <person name="Thoren M.H."/>
            <person name="Johannesson H."/>
        </authorList>
    </citation>
    <scope>NUCLEOTIDE SEQUENCE</scope>
    <source>
        <strain evidence="2">CBS 958.72</strain>
    </source>
</reference>
<dbReference type="Pfam" id="PF00293">
    <property type="entry name" value="NUDIX"/>
    <property type="match status" value="1"/>
</dbReference>
<organism evidence="2 3">
    <name type="scientific">Lasiosphaeria ovina</name>
    <dbReference type="NCBI Taxonomy" id="92902"/>
    <lineage>
        <taxon>Eukaryota</taxon>
        <taxon>Fungi</taxon>
        <taxon>Dikarya</taxon>
        <taxon>Ascomycota</taxon>
        <taxon>Pezizomycotina</taxon>
        <taxon>Sordariomycetes</taxon>
        <taxon>Sordariomycetidae</taxon>
        <taxon>Sordariales</taxon>
        <taxon>Lasiosphaeriaceae</taxon>
        <taxon>Lasiosphaeria</taxon>
    </lineage>
</organism>
<dbReference type="InterPro" id="IPR031804">
    <property type="entry name" value="DUF4743"/>
</dbReference>
<dbReference type="Gene3D" id="3.90.79.10">
    <property type="entry name" value="Nucleoside Triphosphate Pyrophosphohydrolase"/>
    <property type="match status" value="1"/>
</dbReference>